<dbReference type="KEGG" id="bsen:DP114_17225"/>
<dbReference type="EMBL" id="CP030118">
    <property type="protein sequence ID" value="QDL12289.1"/>
    <property type="molecule type" value="Genomic_DNA"/>
</dbReference>
<organism evidence="7 8">
    <name type="scientific">Brasilonema sennae CENA114</name>
    <dbReference type="NCBI Taxonomy" id="415709"/>
    <lineage>
        <taxon>Bacteria</taxon>
        <taxon>Bacillati</taxon>
        <taxon>Cyanobacteriota</taxon>
        <taxon>Cyanophyceae</taxon>
        <taxon>Nostocales</taxon>
        <taxon>Scytonemataceae</taxon>
        <taxon>Brasilonema</taxon>
        <taxon>Bromeliae group (in: Brasilonema)</taxon>
    </lineage>
</organism>
<keyword evidence="3" id="KW-0520">NAD</keyword>
<dbReference type="SMART" id="SM00255">
    <property type="entry name" value="TIR"/>
    <property type="match status" value="1"/>
</dbReference>
<evidence type="ECO:0000256" key="3">
    <source>
        <dbReference type="ARBA" id="ARBA00023027"/>
    </source>
</evidence>
<evidence type="ECO:0000259" key="6">
    <source>
        <dbReference type="PROSITE" id="PS50104"/>
    </source>
</evidence>
<dbReference type="PANTHER" id="PTHR32009">
    <property type="entry name" value="TMV RESISTANCE PROTEIN N-LIKE"/>
    <property type="match status" value="1"/>
</dbReference>
<dbReference type="Pfam" id="PF13676">
    <property type="entry name" value="TIR_2"/>
    <property type="match status" value="1"/>
</dbReference>
<dbReference type="GO" id="GO:0061809">
    <property type="term" value="F:NAD+ nucleosidase activity, cyclic ADP-ribose generating"/>
    <property type="evidence" value="ECO:0007669"/>
    <property type="project" value="UniProtKB-EC"/>
</dbReference>
<evidence type="ECO:0000256" key="5">
    <source>
        <dbReference type="SAM" id="MobiDB-lite"/>
    </source>
</evidence>
<dbReference type="Gene3D" id="3.40.50.10140">
    <property type="entry name" value="Toll/interleukin-1 receptor homology (TIR) domain"/>
    <property type="match status" value="1"/>
</dbReference>
<gene>
    <name evidence="7" type="ORF">DP114_17225</name>
</gene>
<dbReference type="PROSITE" id="PS50104">
    <property type="entry name" value="TIR"/>
    <property type="match status" value="1"/>
</dbReference>
<dbReference type="PANTHER" id="PTHR32009:SF39">
    <property type="entry name" value="TIR DOMAIN-CONTAINING PROTEIN"/>
    <property type="match status" value="1"/>
</dbReference>
<dbReference type="AlphaFoldDB" id="A0A856MP70"/>
<feature type="domain" description="TIR" evidence="6">
    <location>
        <begin position="27"/>
        <end position="159"/>
    </location>
</feature>
<evidence type="ECO:0000256" key="4">
    <source>
        <dbReference type="ARBA" id="ARBA00047304"/>
    </source>
</evidence>
<sequence length="246" mass="27978">MNEKFVNPLAHKEQNLISRDSNMTATDEYDVFISHASEDKEDFVRPLAEELRKRGYRVWYDEFSLNWGDSLSSSIDKGISQSKLGIIVLSRNFFQKRWTKRELEGFVSKEGTNGKVILPIWHQVSKKEVSDFSPILADKLAINSSQGIDYVISKLVDILTQNSANLPVTSPVKLPTKTAETPPRKAPSNARSEFYKKRIVAKQEELVAIESQLEGVLSHVDELKLNKQAEGIMKEIEELETKLNQL</sequence>
<accession>A0A856MP70</accession>
<dbReference type="InterPro" id="IPR045438">
    <property type="entry name" value="EAD9"/>
</dbReference>
<dbReference type="InterPro" id="IPR035897">
    <property type="entry name" value="Toll_tir_struct_dom_sf"/>
</dbReference>
<dbReference type="Proteomes" id="UP000503129">
    <property type="component" value="Chromosome"/>
</dbReference>
<feature type="region of interest" description="Disordered" evidence="5">
    <location>
        <begin position="171"/>
        <end position="190"/>
    </location>
</feature>
<evidence type="ECO:0000256" key="2">
    <source>
        <dbReference type="ARBA" id="ARBA00022801"/>
    </source>
</evidence>
<protein>
    <recommendedName>
        <fullName evidence="1">ADP-ribosyl cyclase/cyclic ADP-ribose hydrolase</fullName>
        <ecNumber evidence="1">3.2.2.6</ecNumber>
    </recommendedName>
</protein>
<name>A0A856MP70_9CYAN</name>
<keyword evidence="2" id="KW-0378">Hydrolase</keyword>
<dbReference type="InterPro" id="IPR000157">
    <property type="entry name" value="TIR_dom"/>
</dbReference>
<comment type="catalytic activity">
    <reaction evidence="4">
        <text>NAD(+) + H2O = ADP-D-ribose + nicotinamide + H(+)</text>
        <dbReference type="Rhea" id="RHEA:16301"/>
        <dbReference type="ChEBI" id="CHEBI:15377"/>
        <dbReference type="ChEBI" id="CHEBI:15378"/>
        <dbReference type="ChEBI" id="CHEBI:17154"/>
        <dbReference type="ChEBI" id="CHEBI:57540"/>
        <dbReference type="ChEBI" id="CHEBI:57967"/>
        <dbReference type="EC" id="3.2.2.6"/>
    </reaction>
    <physiologicalReaction direction="left-to-right" evidence="4">
        <dbReference type="Rhea" id="RHEA:16302"/>
    </physiologicalReaction>
</comment>
<dbReference type="EC" id="3.2.2.6" evidence="1"/>
<keyword evidence="8" id="KW-1185">Reference proteome</keyword>
<dbReference type="Pfam" id="PF19962">
    <property type="entry name" value="EAD9"/>
    <property type="match status" value="1"/>
</dbReference>
<evidence type="ECO:0000256" key="1">
    <source>
        <dbReference type="ARBA" id="ARBA00011982"/>
    </source>
</evidence>
<dbReference type="GO" id="GO:0007165">
    <property type="term" value="P:signal transduction"/>
    <property type="evidence" value="ECO:0007669"/>
    <property type="project" value="InterPro"/>
</dbReference>
<evidence type="ECO:0000313" key="8">
    <source>
        <dbReference type="Proteomes" id="UP000503129"/>
    </source>
</evidence>
<proteinExistence type="predicted"/>
<dbReference type="SUPFAM" id="SSF52200">
    <property type="entry name" value="Toll/Interleukin receptor TIR domain"/>
    <property type="match status" value="1"/>
</dbReference>
<reference evidence="7 8" key="1">
    <citation type="submission" date="2018-06" db="EMBL/GenBank/DDBJ databases">
        <title>Comparative genomics of Brasilonema spp. strains.</title>
        <authorList>
            <person name="Alvarenga D.O."/>
            <person name="Fiore M.F."/>
            <person name="Varani A.M."/>
        </authorList>
    </citation>
    <scope>NUCLEOTIDE SEQUENCE [LARGE SCALE GENOMIC DNA]</scope>
    <source>
        <strain evidence="7 8">CENA114</strain>
    </source>
</reference>
<evidence type="ECO:0000313" key="7">
    <source>
        <dbReference type="EMBL" id="QDL12289.1"/>
    </source>
</evidence>